<dbReference type="Gramene" id="TraesJUL3B03G01779380.1">
    <property type="protein sequence ID" value="TraesJUL3B03G01779380.1.CDS1"/>
    <property type="gene ID" value="TraesJUL3B03G01779380"/>
</dbReference>
<evidence type="ECO:0000256" key="1">
    <source>
        <dbReference type="SAM" id="MobiDB-lite"/>
    </source>
</evidence>
<gene>
    <name evidence="2" type="ORF">TRAES_3BF115400010CFD_c1</name>
</gene>
<proteinExistence type="predicted"/>
<dbReference type="SMART" id="SM01157">
    <property type="entry name" value="DUF1719"/>
    <property type="match status" value="1"/>
</dbReference>
<dbReference type="Gramene" id="TraesSYM3B03G01787570.1">
    <property type="protein sequence ID" value="TraesSYM3B03G01787570.1.CDS1"/>
    <property type="gene ID" value="TraesSYM3B03G01787570"/>
</dbReference>
<name>A0A7G2IG41_WHEAT</name>
<organism evidence="2">
    <name type="scientific">Triticum aestivum</name>
    <name type="common">Wheat</name>
    <dbReference type="NCBI Taxonomy" id="4565"/>
    <lineage>
        <taxon>Eukaryota</taxon>
        <taxon>Viridiplantae</taxon>
        <taxon>Streptophyta</taxon>
        <taxon>Embryophyta</taxon>
        <taxon>Tracheophyta</taxon>
        <taxon>Spermatophyta</taxon>
        <taxon>Magnoliopsida</taxon>
        <taxon>Liliopsida</taxon>
        <taxon>Poales</taxon>
        <taxon>Poaceae</taxon>
        <taxon>BOP clade</taxon>
        <taxon>Pooideae</taxon>
        <taxon>Triticodae</taxon>
        <taxon>Triticeae</taxon>
        <taxon>Triticinae</taxon>
        <taxon>Triticum</taxon>
    </lineage>
</organism>
<comment type="caution">
    <text evidence="2">The sequence shown here is derived from an EMBL/GenBank/DDBJ whole genome shotgun (WGS) entry which is preliminary data.</text>
</comment>
<dbReference type="Gramene" id="TraesNOR3B03G01788730.1">
    <property type="protein sequence ID" value="TraesNOR3B03G01788730.1.CDS1"/>
    <property type="gene ID" value="TraesNOR3B03G01788730"/>
</dbReference>
<dbReference type="InterPro" id="IPR013181">
    <property type="entry name" value="DUF1719"/>
</dbReference>
<dbReference type="Gramene" id="TraesLAC3B03G01705570.1">
    <property type="protein sequence ID" value="TraesLAC3B03G01705570.1.CDS1"/>
    <property type="gene ID" value="TraesLAC3B03G01705570"/>
</dbReference>
<dbReference type="AlphaFoldDB" id="A0A7G2IG41"/>
<dbReference type="Gramene" id="TraesMAC3B03G01764430.1">
    <property type="protein sequence ID" value="TraesMAC3B03G01764430.1.CDS1"/>
    <property type="gene ID" value="TraesMAC3B03G01764430"/>
</dbReference>
<evidence type="ECO:0000313" key="2">
    <source>
        <dbReference type="EMBL" id="CDJ26475.1"/>
    </source>
</evidence>
<dbReference type="Gramene" id="TraesJAG3B03G01771930.1">
    <property type="protein sequence ID" value="TraesJAG3B03G01771930.1.CDS1"/>
    <property type="gene ID" value="TraesJAG3B03G01771930"/>
</dbReference>
<dbReference type="EMBL" id="CBUC010000193">
    <property type="protein sequence ID" value="CDJ26475.1"/>
    <property type="molecule type" value="Genomic_DNA"/>
</dbReference>
<dbReference type="Pfam" id="PF08224">
    <property type="entry name" value="DUF1719"/>
    <property type="match status" value="1"/>
</dbReference>
<sequence length="522" mass="59126">MAEMVKSVIVGEAVSRIISGIAPTSKDEDKADEEASGGGGLERLEMARIKMEAAVQTSNKWQITDTSLLRWRKKLKRTVQDCDDVARRCRQLSREEDEAERVVRKSSFPRRMAHATKVFISSFVGHDNGHRSAGSATTAVVRRFERLADGADEFIRYVQIGGTPRQNLFFDPLIGHLFTGKMIAYQLLRPGGQYQYFRIGPINFQERGLEAFLSFMYEDCKVPKNSFCLGVMLRLSESTDIIGTVVKCLRVMTPHFNSMTDVVIKEITHLPTQDFSCVAHEKHWVHVHRTLTEWFRPDPLCCQGFEHDVVPSFHSGSDISNGSGNKLKFSSIFPEPVCQVFFQCHTSPSEYRNLPGSTVFAGHDDNSSLENSQPLKFGILLMPHASLEDPKSIGSTIEVIDTENRRNLTHVNVHMDQLDDMMMPKAIDYLHLNAKAMSYQVCWRSNHGSAHLCVEKTSAERKHGARRATRQGRNIKSAKGLPLVQQDQRIQMLNQVARSFLKLWAVRSSERLHSSFTTWLNQ</sequence>
<accession>A0A7G2IG41</accession>
<reference evidence="2" key="1">
    <citation type="journal article" date="2014" name="Science">
        <title>Structural and functional partitioning of bread wheat chromosome 3B.</title>
        <authorList>
            <person name="Choulet F."/>
            <person name="Alberti A."/>
            <person name="Theil S."/>
            <person name="Glover N."/>
            <person name="Barbe V."/>
            <person name="Daron J."/>
            <person name="Pingault L."/>
            <person name="Sourdille P."/>
            <person name="Couloux A."/>
            <person name="Paux E."/>
            <person name="Leroy P."/>
            <person name="Mangenot S."/>
            <person name="Guilhot N."/>
            <person name="Le Gouis J."/>
            <person name="Balfourier F."/>
            <person name="Alaux M."/>
            <person name="Jamilloux V."/>
            <person name="Poulain J."/>
            <person name="Durand C."/>
            <person name="Bellec A."/>
            <person name="Gaspin C."/>
            <person name="Safar J."/>
            <person name="Dolezel J."/>
            <person name="Rogers J."/>
            <person name="Vandepoele K."/>
            <person name="Aury J.M."/>
            <person name="Mayer K."/>
            <person name="Berges H."/>
            <person name="Quesneville H."/>
            <person name="Wincker P."/>
            <person name="Feuillet C."/>
        </authorList>
    </citation>
    <scope>NUCLEOTIDE SEQUENCE [LARGE SCALE GENOMIC DNA]</scope>
</reference>
<dbReference type="Gramene" id="TraesPARA_EIv1.0_0918750.1">
    <property type="protein sequence ID" value="TraesPARA_EIv1.0_0918750.1.CDS1"/>
    <property type="gene ID" value="TraesPARA_EIv1.0_0918750"/>
</dbReference>
<dbReference type="PANTHER" id="PTHR33377:SF11">
    <property type="entry name" value="OS04G0105900 PROTEIN"/>
    <property type="match status" value="1"/>
</dbReference>
<dbReference type="PANTHER" id="PTHR33377">
    <property type="entry name" value="OS10G0134700 PROTEIN-RELATED"/>
    <property type="match status" value="1"/>
</dbReference>
<dbReference type="Gramene" id="TraesARI3B03G01794040.1">
    <property type="protein sequence ID" value="TraesARI3B03G01794040.1.CDS1"/>
    <property type="gene ID" value="TraesARI3B03G01794040"/>
</dbReference>
<protein>
    <submittedName>
        <fullName evidence="2">(bread wheat) hypothetical protein</fullName>
    </submittedName>
</protein>
<feature type="region of interest" description="Disordered" evidence="1">
    <location>
        <begin position="24"/>
        <end position="43"/>
    </location>
</feature>